<proteinExistence type="predicted"/>
<feature type="compositionally biased region" description="Low complexity" evidence="1">
    <location>
        <begin position="27"/>
        <end position="36"/>
    </location>
</feature>
<evidence type="ECO:0000256" key="1">
    <source>
        <dbReference type="SAM" id="MobiDB-lite"/>
    </source>
</evidence>
<dbReference type="AlphaFoldDB" id="A0A7Y0ENK4"/>
<evidence type="ECO:0000313" key="2">
    <source>
        <dbReference type="EMBL" id="NMM93593.1"/>
    </source>
</evidence>
<accession>A0A7Y0ENK4</accession>
<protein>
    <submittedName>
        <fullName evidence="2">Uncharacterized protein</fullName>
    </submittedName>
</protein>
<comment type="caution">
    <text evidence="2">The sequence shown here is derived from an EMBL/GenBank/DDBJ whole genome shotgun (WGS) entry which is preliminary data.</text>
</comment>
<name>A0A7Y0ENK4_9BIFI</name>
<feature type="region of interest" description="Disordered" evidence="1">
    <location>
        <begin position="1"/>
        <end position="42"/>
    </location>
</feature>
<evidence type="ECO:0000313" key="3">
    <source>
        <dbReference type="Proteomes" id="UP000532194"/>
    </source>
</evidence>
<sequence>MVMLSACSSTVQPNSSQSTASPHEDANASSQNSQQSEVAPETDLGAQYAHSISEYIDYYLNQSAIISEYEKTALEHAKQEGEVSVTAYESAWSTYKQCMTDKGYSNVIVDTLANGVHQRVASEMIDDTFTYNKALSDEAQCYADIDTIAQIYNAQIGNVNFYTNQDEAIVDCLRRNNLVPSDYTSSTLNKERSSQQYSFNRDDINVVTCFVTNNYFYPREGEPTTNWFE</sequence>
<feature type="compositionally biased region" description="Polar residues" evidence="1">
    <location>
        <begin position="1"/>
        <end position="21"/>
    </location>
</feature>
<dbReference type="Proteomes" id="UP000532194">
    <property type="component" value="Unassembled WGS sequence"/>
</dbReference>
<gene>
    <name evidence="2" type="ORF">G1C95_0778</name>
</gene>
<reference evidence="2 3" key="1">
    <citation type="submission" date="2020-02" db="EMBL/GenBank/DDBJ databases">
        <title>Characterization of phylogenetic diversity of novel bifidobacterial species isolated in Czech ZOOs.</title>
        <authorList>
            <person name="Lugli G.A."/>
            <person name="Vera N.B."/>
            <person name="Ventura M."/>
        </authorList>
    </citation>
    <scope>NUCLEOTIDE SEQUENCE [LARGE SCALE GENOMIC DNA]</scope>
    <source>
        <strain evidence="2 3">DSM 109957</strain>
    </source>
</reference>
<organism evidence="2 3">
    <name type="scientific">Bifidobacterium oedipodis</name>
    <dbReference type="NCBI Taxonomy" id="2675322"/>
    <lineage>
        <taxon>Bacteria</taxon>
        <taxon>Bacillati</taxon>
        <taxon>Actinomycetota</taxon>
        <taxon>Actinomycetes</taxon>
        <taxon>Bifidobacteriales</taxon>
        <taxon>Bifidobacteriaceae</taxon>
        <taxon>Bifidobacterium</taxon>
    </lineage>
</organism>
<dbReference type="EMBL" id="JAAIII010000002">
    <property type="protein sequence ID" value="NMM93593.1"/>
    <property type="molecule type" value="Genomic_DNA"/>
</dbReference>
<keyword evidence="3" id="KW-1185">Reference proteome</keyword>